<dbReference type="GO" id="GO:0016020">
    <property type="term" value="C:membrane"/>
    <property type="evidence" value="ECO:0007669"/>
    <property type="project" value="UniProtKB-SubCell"/>
</dbReference>
<dbReference type="AlphaFoldDB" id="A0A4R9G216"/>
<dbReference type="InterPro" id="IPR006694">
    <property type="entry name" value="Fatty_acid_hydroxylase"/>
</dbReference>
<evidence type="ECO:0000313" key="7">
    <source>
        <dbReference type="EMBL" id="TGK05075.1"/>
    </source>
</evidence>
<evidence type="ECO:0000256" key="3">
    <source>
        <dbReference type="ARBA" id="ARBA00022989"/>
    </source>
</evidence>
<gene>
    <name evidence="7" type="ORF">EHO59_09560</name>
</gene>
<keyword evidence="4 5" id="KW-0472">Membrane</keyword>
<feature type="transmembrane region" description="Helical" evidence="5">
    <location>
        <begin position="143"/>
        <end position="163"/>
    </location>
</feature>
<feature type="domain" description="Fatty acid hydroxylase" evidence="6">
    <location>
        <begin position="104"/>
        <end position="238"/>
    </location>
</feature>
<evidence type="ECO:0000313" key="8">
    <source>
        <dbReference type="Proteomes" id="UP000297453"/>
    </source>
</evidence>
<dbReference type="PANTHER" id="PTHR11863">
    <property type="entry name" value="STEROL DESATURASE"/>
    <property type="match status" value="1"/>
</dbReference>
<keyword evidence="2 5" id="KW-0812">Transmembrane</keyword>
<dbReference type="Pfam" id="PF04116">
    <property type="entry name" value="FA_hydroxylase"/>
    <property type="match status" value="1"/>
</dbReference>
<dbReference type="RefSeq" id="WP_135587284.1">
    <property type="nucleotide sequence ID" value="NZ_RQEP01000010.1"/>
</dbReference>
<evidence type="ECO:0000256" key="2">
    <source>
        <dbReference type="ARBA" id="ARBA00022692"/>
    </source>
</evidence>
<feature type="transmembrane region" description="Helical" evidence="5">
    <location>
        <begin position="20"/>
        <end position="42"/>
    </location>
</feature>
<dbReference type="Proteomes" id="UP000297453">
    <property type="component" value="Unassembled WGS sequence"/>
</dbReference>
<evidence type="ECO:0000256" key="5">
    <source>
        <dbReference type="SAM" id="Phobius"/>
    </source>
</evidence>
<dbReference type="EMBL" id="RQEP01000010">
    <property type="protein sequence ID" value="TGK05075.1"/>
    <property type="molecule type" value="Genomic_DNA"/>
</dbReference>
<dbReference type="GO" id="GO:0016491">
    <property type="term" value="F:oxidoreductase activity"/>
    <property type="evidence" value="ECO:0007669"/>
    <property type="project" value="InterPro"/>
</dbReference>
<comment type="subcellular location">
    <subcellularLocation>
        <location evidence="1">Membrane</location>
    </subcellularLocation>
</comment>
<protein>
    <submittedName>
        <fullName evidence="7">Fatty acid hydroxylase family protein</fullName>
    </submittedName>
</protein>
<dbReference type="GO" id="GO:0008610">
    <property type="term" value="P:lipid biosynthetic process"/>
    <property type="evidence" value="ECO:0007669"/>
    <property type="project" value="InterPro"/>
</dbReference>
<name>A0A4R9G216_9LEPT</name>
<feature type="transmembrane region" description="Helical" evidence="5">
    <location>
        <begin position="95"/>
        <end position="117"/>
    </location>
</feature>
<sequence length="257" mass="30229">MDDFGNELVLFLQKIPYTWAALLFLIENLLIFTSSVYIGVLLSKHYVNRRITPIPSRIELREILFAISTIFFNTSVTLLGLWLWRSGYIHFRNDIGLFALLDVLILLFVMDAGMYLLHRIAHIRFIYPFAHRTHHHYDKPRPLTLFVLNPLEALGFGALWLLVLCGYDFSWLGMSVYLSLNVVFGTIGHLGVEPLSKRWLHFPLFRLFTTSTFHARHHQHEEYNFGFYTMIWDRVFGTLAPQNFERIFTETRTEIVD</sequence>
<evidence type="ECO:0000259" key="6">
    <source>
        <dbReference type="Pfam" id="PF04116"/>
    </source>
</evidence>
<dbReference type="GO" id="GO:0005506">
    <property type="term" value="F:iron ion binding"/>
    <property type="evidence" value="ECO:0007669"/>
    <property type="project" value="InterPro"/>
</dbReference>
<proteinExistence type="predicted"/>
<evidence type="ECO:0000256" key="1">
    <source>
        <dbReference type="ARBA" id="ARBA00004370"/>
    </source>
</evidence>
<dbReference type="InterPro" id="IPR050307">
    <property type="entry name" value="Sterol_Desaturase_Related"/>
</dbReference>
<keyword evidence="8" id="KW-1185">Reference proteome</keyword>
<keyword evidence="3 5" id="KW-1133">Transmembrane helix</keyword>
<feature type="transmembrane region" description="Helical" evidence="5">
    <location>
        <begin position="169"/>
        <end position="192"/>
    </location>
</feature>
<dbReference type="OrthoDB" id="9770329at2"/>
<accession>A0A4R9G216</accession>
<feature type="transmembrane region" description="Helical" evidence="5">
    <location>
        <begin position="63"/>
        <end position="83"/>
    </location>
</feature>
<organism evidence="7 8">
    <name type="scientific">Leptospira semungkisensis</name>
    <dbReference type="NCBI Taxonomy" id="2484985"/>
    <lineage>
        <taxon>Bacteria</taxon>
        <taxon>Pseudomonadati</taxon>
        <taxon>Spirochaetota</taxon>
        <taxon>Spirochaetia</taxon>
        <taxon>Leptospirales</taxon>
        <taxon>Leptospiraceae</taxon>
        <taxon>Leptospira</taxon>
    </lineage>
</organism>
<comment type="caution">
    <text evidence="7">The sequence shown here is derived from an EMBL/GenBank/DDBJ whole genome shotgun (WGS) entry which is preliminary data.</text>
</comment>
<evidence type="ECO:0000256" key="4">
    <source>
        <dbReference type="ARBA" id="ARBA00023136"/>
    </source>
</evidence>
<reference evidence="7" key="1">
    <citation type="journal article" date="2019" name="PLoS Negl. Trop. Dis.">
        <title>Revisiting the worldwide diversity of Leptospira species in the environment.</title>
        <authorList>
            <person name="Vincent A.T."/>
            <person name="Schiettekatte O."/>
            <person name="Bourhy P."/>
            <person name="Veyrier F.J."/>
            <person name="Picardeau M."/>
        </authorList>
    </citation>
    <scope>NUCLEOTIDE SEQUENCE [LARGE SCALE GENOMIC DNA]</scope>
    <source>
        <strain evidence="7">SSS9</strain>
    </source>
</reference>